<dbReference type="Gene3D" id="1.10.357.10">
    <property type="entry name" value="Tetracycline Repressor, domain 2"/>
    <property type="match status" value="1"/>
</dbReference>
<dbReference type="PRINTS" id="PR00455">
    <property type="entry name" value="HTHTETR"/>
</dbReference>
<feature type="DNA-binding region" description="H-T-H motif" evidence="4">
    <location>
        <begin position="38"/>
        <end position="57"/>
    </location>
</feature>
<dbReference type="STRING" id="159291.SAMN05920897_103128"/>
<keyword evidence="3" id="KW-0804">Transcription</keyword>
<proteinExistence type="predicted"/>
<evidence type="ECO:0000256" key="2">
    <source>
        <dbReference type="ARBA" id="ARBA00023125"/>
    </source>
</evidence>
<dbReference type="PROSITE" id="PS50977">
    <property type="entry name" value="HTH_TETR_2"/>
    <property type="match status" value="1"/>
</dbReference>
<dbReference type="GO" id="GO:0003700">
    <property type="term" value="F:DNA-binding transcription factor activity"/>
    <property type="evidence" value="ECO:0007669"/>
    <property type="project" value="TreeGrafter"/>
</dbReference>
<protein>
    <submittedName>
        <fullName evidence="6">Transcriptional regulator, TetR family</fullName>
    </submittedName>
</protein>
<sequence length="213" mass="23598">MATGTPSSSNGRNRVATEQRLVQATIDLIRDRGFDAVGVNAIAEQAGVSKVLIYRYFGDYSGLLRAVAEELKGFDPDFASSVMERLGENATPGSIMHSTVMALREMISRNEIIKTLLVWELSAKNELTDALCESREKIGLKQTEQFEKFLSSNRPDEEIDLQALLALVTAGVYYLTLRSDTVQVFNGVDIQSDEGWHRIAQVISDLINRPPSD</sequence>
<feature type="domain" description="HTH tetR-type" evidence="5">
    <location>
        <begin position="15"/>
        <end position="75"/>
    </location>
</feature>
<evidence type="ECO:0000256" key="4">
    <source>
        <dbReference type="PROSITE-ProRule" id="PRU00335"/>
    </source>
</evidence>
<evidence type="ECO:0000256" key="3">
    <source>
        <dbReference type="ARBA" id="ARBA00023163"/>
    </source>
</evidence>
<evidence type="ECO:0000259" key="5">
    <source>
        <dbReference type="PROSITE" id="PS50977"/>
    </source>
</evidence>
<evidence type="ECO:0000256" key="1">
    <source>
        <dbReference type="ARBA" id="ARBA00023015"/>
    </source>
</evidence>
<dbReference type="InterPro" id="IPR001647">
    <property type="entry name" value="HTH_TetR"/>
</dbReference>
<dbReference type="PANTHER" id="PTHR30055:SF234">
    <property type="entry name" value="HTH-TYPE TRANSCRIPTIONAL REGULATOR BETI"/>
    <property type="match status" value="1"/>
</dbReference>
<dbReference type="PANTHER" id="PTHR30055">
    <property type="entry name" value="HTH-TYPE TRANSCRIPTIONAL REGULATOR RUTR"/>
    <property type="match status" value="1"/>
</dbReference>
<gene>
    <name evidence="6" type="ORF">SAMN05920897_103128</name>
</gene>
<dbReference type="OrthoDB" id="9780939at2"/>
<dbReference type="GO" id="GO:0000976">
    <property type="term" value="F:transcription cis-regulatory region binding"/>
    <property type="evidence" value="ECO:0007669"/>
    <property type="project" value="TreeGrafter"/>
</dbReference>
<dbReference type="Pfam" id="PF00440">
    <property type="entry name" value="TetR_N"/>
    <property type="match status" value="1"/>
</dbReference>
<evidence type="ECO:0000313" key="7">
    <source>
        <dbReference type="Proteomes" id="UP000186400"/>
    </source>
</evidence>
<dbReference type="AlphaFoldDB" id="A0A1N6PTF5"/>
<name>A0A1N6PTF5_9SPIO</name>
<dbReference type="InterPro" id="IPR050109">
    <property type="entry name" value="HTH-type_TetR-like_transc_reg"/>
</dbReference>
<keyword evidence="1" id="KW-0805">Transcription regulation</keyword>
<dbReference type="InterPro" id="IPR009057">
    <property type="entry name" value="Homeodomain-like_sf"/>
</dbReference>
<keyword evidence="7" id="KW-1185">Reference proteome</keyword>
<reference evidence="6 7" key="1">
    <citation type="submission" date="2017-01" db="EMBL/GenBank/DDBJ databases">
        <authorList>
            <person name="Mah S.A."/>
            <person name="Swanson W.J."/>
            <person name="Moy G.W."/>
            <person name="Vacquier V.D."/>
        </authorList>
    </citation>
    <scope>NUCLEOTIDE SEQUENCE [LARGE SCALE GENOMIC DNA]</scope>
    <source>
        <strain evidence="6 7">ASpG1</strain>
    </source>
</reference>
<accession>A0A1N6PTF5</accession>
<organism evidence="6 7">
    <name type="scientific">Alkalispirochaeta americana</name>
    <dbReference type="NCBI Taxonomy" id="159291"/>
    <lineage>
        <taxon>Bacteria</taxon>
        <taxon>Pseudomonadati</taxon>
        <taxon>Spirochaetota</taxon>
        <taxon>Spirochaetia</taxon>
        <taxon>Spirochaetales</taxon>
        <taxon>Spirochaetaceae</taxon>
        <taxon>Alkalispirochaeta</taxon>
    </lineage>
</organism>
<evidence type="ECO:0000313" key="6">
    <source>
        <dbReference type="EMBL" id="SIQ07583.1"/>
    </source>
</evidence>
<keyword evidence="2 4" id="KW-0238">DNA-binding</keyword>
<dbReference type="SUPFAM" id="SSF46689">
    <property type="entry name" value="Homeodomain-like"/>
    <property type="match status" value="1"/>
</dbReference>
<dbReference type="EMBL" id="FTMS01000003">
    <property type="protein sequence ID" value="SIQ07583.1"/>
    <property type="molecule type" value="Genomic_DNA"/>
</dbReference>
<dbReference type="Proteomes" id="UP000186400">
    <property type="component" value="Unassembled WGS sequence"/>
</dbReference>
<dbReference type="RefSeq" id="WP_076487903.1">
    <property type="nucleotide sequence ID" value="NZ_FTMS01000003.1"/>
</dbReference>